<dbReference type="InterPro" id="IPR009739">
    <property type="entry name" value="LprI-like_N"/>
</dbReference>
<evidence type="ECO:0000259" key="2">
    <source>
        <dbReference type="Pfam" id="PF07007"/>
    </source>
</evidence>
<keyword evidence="1" id="KW-1133">Transmembrane helix</keyword>
<dbReference type="GO" id="GO:0005576">
    <property type="term" value="C:extracellular region"/>
    <property type="evidence" value="ECO:0007669"/>
    <property type="project" value="TreeGrafter"/>
</dbReference>
<dbReference type="Pfam" id="PF07007">
    <property type="entry name" value="LprI"/>
    <property type="match status" value="1"/>
</dbReference>
<organism evidence="3 4">
    <name type="scientific">Paraburkholderia lacunae</name>
    <dbReference type="NCBI Taxonomy" id="2211104"/>
    <lineage>
        <taxon>Bacteria</taxon>
        <taxon>Pseudomonadati</taxon>
        <taxon>Pseudomonadota</taxon>
        <taxon>Betaproteobacteria</taxon>
        <taxon>Burkholderiales</taxon>
        <taxon>Burkholderiaceae</taxon>
        <taxon>Paraburkholderia</taxon>
    </lineage>
</organism>
<dbReference type="EMBL" id="QHKS01000001">
    <property type="protein sequence ID" value="RDK04604.1"/>
    <property type="molecule type" value="Genomic_DNA"/>
</dbReference>
<dbReference type="InterPro" id="IPR052755">
    <property type="entry name" value="Lysozyme_Inhibitor_LprI"/>
</dbReference>
<comment type="caution">
    <text evidence="3">The sequence shown here is derived from an EMBL/GenBank/DDBJ whole genome shotgun (WGS) entry which is preliminary data.</text>
</comment>
<keyword evidence="4" id="KW-1185">Reference proteome</keyword>
<feature type="transmembrane region" description="Helical" evidence="1">
    <location>
        <begin position="102"/>
        <end position="119"/>
    </location>
</feature>
<dbReference type="PANTHER" id="PTHR37549">
    <property type="entry name" value="LIPOPROTEIN LPRI"/>
    <property type="match status" value="1"/>
</dbReference>
<dbReference type="Proteomes" id="UP000254875">
    <property type="component" value="Unassembled WGS sequence"/>
</dbReference>
<evidence type="ECO:0000256" key="1">
    <source>
        <dbReference type="SAM" id="Phobius"/>
    </source>
</evidence>
<evidence type="ECO:0000313" key="4">
    <source>
        <dbReference type="Proteomes" id="UP000254875"/>
    </source>
</evidence>
<gene>
    <name evidence="3" type="ORF">DLM46_01670</name>
</gene>
<proteinExistence type="predicted"/>
<name>A0A370NG78_9BURK</name>
<keyword evidence="1" id="KW-0812">Transmembrane</keyword>
<sequence>MGPMACPYRGPEEAQQRGGTYMQNTQNQAIWNPSTVSGLSFVFTPAFGSYLQASNWKALGQPERAAASKVWFLVSLVVLAAMAAVTVGFAGKTAAGNDAIRGFINGGGLIYFFIWYVASGRHQVRYVKEGLGKTYAKKSMVKPVLAALACAVAYAFVVFGLLFVTHGSGDDDPHAAEPASSGGSSFSLASLFDGAAKLDCGAVSVKQYVTDTYSGQLAKSGIPDLMWALADKRIKVSLDAMHETARNDQSKNVQCAANLIIEFPKDDLERAAHQSEIFTAMMQVHGFAPVSDTTITMPITYQVATPADEAERKQGVQIVSVDAGGDAATDKLLRTYAAYYEVLSFSTPDITAASVNTKPWDKDFKDNAIQSCSKSLGVEKCTCRMNAFEKIVGDKDMGRIGFTMQTSMVFGGRYENFKKLAAALDQQCPMTQSLAAVLGDHGAVADVPASPVPESTAVPASDVTQPEAGQSTPAAIVASFDCSKAASKIEKLICSSPQTADADRRLTAVYHAAASKSADQATLKQQQRDWLKERNACDDAACLLNVTAARINALSAM</sequence>
<feature type="domain" description="Lysozyme inhibitor LprI-like N-terminal" evidence="2">
    <location>
        <begin position="482"/>
        <end position="554"/>
    </location>
</feature>
<dbReference type="AlphaFoldDB" id="A0A370NG78"/>
<evidence type="ECO:0000313" key="3">
    <source>
        <dbReference type="EMBL" id="RDK04604.1"/>
    </source>
</evidence>
<keyword evidence="1" id="KW-0472">Membrane</keyword>
<protein>
    <recommendedName>
        <fullName evidence="2">Lysozyme inhibitor LprI-like N-terminal domain-containing protein</fullName>
    </recommendedName>
</protein>
<dbReference type="PANTHER" id="PTHR37549:SF1">
    <property type="entry name" value="LIPOPROTEIN LPRI"/>
    <property type="match status" value="1"/>
</dbReference>
<feature type="transmembrane region" description="Helical" evidence="1">
    <location>
        <begin position="70"/>
        <end position="90"/>
    </location>
</feature>
<reference evidence="4" key="1">
    <citation type="submission" date="2018-05" db="EMBL/GenBank/DDBJ databases">
        <authorList>
            <person name="Feng T."/>
        </authorList>
    </citation>
    <scope>NUCLEOTIDE SEQUENCE [LARGE SCALE GENOMIC DNA]</scope>
    <source>
        <strain evidence="4">S27</strain>
    </source>
</reference>
<dbReference type="Gene3D" id="1.20.1270.180">
    <property type="match status" value="1"/>
</dbReference>
<feature type="transmembrane region" description="Helical" evidence="1">
    <location>
        <begin position="140"/>
        <end position="164"/>
    </location>
</feature>
<accession>A0A370NG78</accession>